<dbReference type="Pfam" id="PF07690">
    <property type="entry name" value="MFS_1"/>
    <property type="match status" value="1"/>
</dbReference>
<evidence type="ECO:0000256" key="4">
    <source>
        <dbReference type="ARBA" id="ARBA00022989"/>
    </source>
</evidence>
<dbReference type="InterPro" id="IPR020846">
    <property type="entry name" value="MFS_dom"/>
</dbReference>
<dbReference type="InterPro" id="IPR011701">
    <property type="entry name" value="MFS"/>
</dbReference>
<feature type="transmembrane region" description="Helical" evidence="6">
    <location>
        <begin position="387"/>
        <end position="404"/>
    </location>
</feature>
<feature type="domain" description="Major facilitator superfamily (MFS) profile" evidence="7">
    <location>
        <begin position="23"/>
        <end position="407"/>
    </location>
</feature>
<dbReference type="RefSeq" id="WP_310374438.1">
    <property type="nucleotide sequence ID" value="NZ_JAVDXT010000002.1"/>
</dbReference>
<dbReference type="EMBL" id="JAVDXT010000002">
    <property type="protein sequence ID" value="MDR7378392.1"/>
    <property type="molecule type" value="Genomic_DNA"/>
</dbReference>
<feature type="transmembrane region" description="Helical" evidence="6">
    <location>
        <begin position="89"/>
        <end position="108"/>
    </location>
</feature>
<feature type="transmembrane region" description="Helical" evidence="6">
    <location>
        <begin position="175"/>
        <end position="195"/>
    </location>
</feature>
<gene>
    <name evidence="8" type="ORF">J2X19_003071</name>
</gene>
<evidence type="ECO:0000259" key="7">
    <source>
        <dbReference type="PROSITE" id="PS50850"/>
    </source>
</evidence>
<evidence type="ECO:0000256" key="5">
    <source>
        <dbReference type="ARBA" id="ARBA00023136"/>
    </source>
</evidence>
<feature type="transmembrane region" description="Helical" evidence="6">
    <location>
        <begin position="314"/>
        <end position="333"/>
    </location>
</feature>
<evidence type="ECO:0000256" key="6">
    <source>
        <dbReference type="SAM" id="Phobius"/>
    </source>
</evidence>
<organism evidence="8 9">
    <name type="scientific">Rhodoferax ferrireducens</name>
    <dbReference type="NCBI Taxonomy" id="192843"/>
    <lineage>
        <taxon>Bacteria</taxon>
        <taxon>Pseudomonadati</taxon>
        <taxon>Pseudomonadota</taxon>
        <taxon>Betaproteobacteria</taxon>
        <taxon>Burkholderiales</taxon>
        <taxon>Comamonadaceae</taxon>
        <taxon>Rhodoferax</taxon>
    </lineage>
</organism>
<dbReference type="PANTHER" id="PTHR43124">
    <property type="entry name" value="PURINE EFFLUX PUMP PBUE"/>
    <property type="match status" value="1"/>
</dbReference>
<protein>
    <submittedName>
        <fullName evidence="8">MFS family arabinose efflux permease</fullName>
    </submittedName>
</protein>
<reference evidence="8 9" key="1">
    <citation type="submission" date="2023-07" db="EMBL/GenBank/DDBJ databases">
        <title>Sorghum-associated microbial communities from plants grown in Nebraska, USA.</title>
        <authorList>
            <person name="Schachtman D."/>
        </authorList>
    </citation>
    <scope>NUCLEOTIDE SEQUENCE [LARGE SCALE GENOMIC DNA]</scope>
    <source>
        <strain evidence="8 9">BE313</strain>
    </source>
</reference>
<sequence length="424" mass="44861">MPTPPSFPAGAAPATFTRYQRFVAGLLAFLQFAVILDFMIMSPLGALIMPALQMSTQQFGLVVSAYAFSAGASGLLTAGFADRFDRKKLLLFFYTGFVLGTLWCGLAQSFEALLAARIVTGLFGGVIGSVVLAIATDLFAPQLRGRVMGVIQTAFAASQVLGLPAGLYLSNHWNWHAPFIAMVVLGTVGGLVIAWRMQPVADHLAVRQEKSAFLHLVHTVAEPRYLAAFATTALLTTGGFMLMPFSSAFTVHNLGIPLERLPTIYLITGMCTIFIGPLIGKAADAWGKLPVFLAGSALTIVMVLIYTHLQAVPFALLVLVNVVMFVGIFSRMIPFQALVSSVPDATQRGSFNAINAAIQQLSGGVASLVAGHIVSFGADGKLQHFPVVGYVVVASTLVAASLAWRVHKGIQQRSAAPVPQGVAG</sequence>
<evidence type="ECO:0000256" key="3">
    <source>
        <dbReference type="ARBA" id="ARBA00022692"/>
    </source>
</evidence>
<feature type="transmembrane region" description="Helical" evidence="6">
    <location>
        <begin position="225"/>
        <end position="243"/>
    </location>
</feature>
<dbReference type="PANTHER" id="PTHR43124:SF3">
    <property type="entry name" value="CHLORAMPHENICOL EFFLUX PUMP RV0191"/>
    <property type="match status" value="1"/>
</dbReference>
<keyword evidence="4 6" id="KW-1133">Transmembrane helix</keyword>
<dbReference type="Proteomes" id="UP001180487">
    <property type="component" value="Unassembled WGS sequence"/>
</dbReference>
<evidence type="ECO:0000313" key="9">
    <source>
        <dbReference type="Proteomes" id="UP001180487"/>
    </source>
</evidence>
<evidence type="ECO:0000256" key="1">
    <source>
        <dbReference type="ARBA" id="ARBA00004651"/>
    </source>
</evidence>
<feature type="transmembrane region" description="Helical" evidence="6">
    <location>
        <begin position="263"/>
        <end position="279"/>
    </location>
</feature>
<dbReference type="InterPro" id="IPR036259">
    <property type="entry name" value="MFS_trans_sf"/>
</dbReference>
<feature type="transmembrane region" description="Helical" evidence="6">
    <location>
        <begin position="354"/>
        <end position="375"/>
    </location>
</feature>
<name>A0ABU2CAY5_9BURK</name>
<dbReference type="PROSITE" id="PS50850">
    <property type="entry name" value="MFS"/>
    <property type="match status" value="1"/>
</dbReference>
<evidence type="ECO:0000256" key="2">
    <source>
        <dbReference type="ARBA" id="ARBA00022475"/>
    </source>
</evidence>
<dbReference type="InterPro" id="IPR050189">
    <property type="entry name" value="MFS_Efflux_Transporters"/>
</dbReference>
<keyword evidence="2" id="KW-1003">Cell membrane</keyword>
<dbReference type="SUPFAM" id="SSF103473">
    <property type="entry name" value="MFS general substrate transporter"/>
    <property type="match status" value="1"/>
</dbReference>
<feature type="transmembrane region" description="Helical" evidence="6">
    <location>
        <begin position="58"/>
        <end position="77"/>
    </location>
</feature>
<feature type="transmembrane region" description="Helical" evidence="6">
    <location>
        <begin position="114"/>
        <end position="135"/>
    </location>
</feature>
<keyword evidence="3 6" id="KW-0812">Transmembrane</keyword>
<feature type="transmembrane region" description="Helical" evidence="6">
    <location>
        <begin position="291"/>
        <end position="308"/>
    </location>
</feature>
<proteinExistence type="predicted"/>
<dbReference type="Gene3D" id="1.20.1250.20">
    <property type="entry name" value="MFS general substrate transporter like domains"/>
    <property type="match status" value="1"/>
</dbReference>
<dbReference type="CDD" id="cd17324">
    <property type="entry name" value="MFS_NepI_like"/>
    <property type="match status" value="1"/>
</dbReference>
<feature type="transmembrane region" description="Helical" evidence="6">
    <location>
        <begin position="147"/>
        <end position="169"/>
    </location>
</feature>
<keyword evidence="9" id="KW-1185">Reference proteome</keyword>
<feature type="transmembrane region" description="Helical" evidence="6">
    <location>
        <begin position="26"/>
        <end position="52"/>
    </location>
</feature>
<keyword evidence="5 6" id="KW-0472">Membrane</keyword>
<evidence type="ECO:0000313" key="8">
    <source>
        <dbReference type="EMBL" id="MDR7378392.1"/>
    </source>
</evidence>
<accession>A0ABU2CAY5</accession>
<comment type="caution">
    <text evidence="8">The sequence shown here is derived from an EMBL/GenBank/DDBJ whole genome shotgun (WGS) entry which is preliminary data.</text>
</comment>
<comment type="subcellular location">
    <subcellularLocation>
        <location evidence="1">Cell membrane</location>
        <topology evidence="1">Multi-pass membrane protein</topology>
    </subcellularLocation>
</comment>